<dbReference type="SUPFAM" id="SSF48726">
    <property type="entry name" value="Immunoglobulin"/>
    <property type="match status" value="35"/>
</dbReference>
<feature type="domain" description="Fibronectin type-III" evidence="11">
    <location>
        <begin position="3648"/>
        <end position="3748"/>
    </location>
</feature>
<evidence type="ECO:0000256" key="1">
    <source>
        <dbReference type="ARBA" id="ARBA00004167"/>
    </source>
</evidence>
<keyword evidence="4" id="KW-0677">Repeat</keyword>
<dbReference type="STRING" id="76193.A0A194R014"/>
<feature type="domain" description="Ig-like" evidence="10">
    <location>
        <begin position="2252"/>
        <end position="2388"/>
    </location>
</feature>
<feature type="domain" description="Ig-like" evidence="10">
    <location>
        <begin position="1582"/>
        <end position="1673"/>
    </location>
</feature>
<dbReference type="Pfam" id="PF13927">
    <property type="entry name" value="Ig_3"/>
    <property type="match status" value="26"/>
</dbReference>
<sequence>MGKVSPKFPSMETGRSFTFSSNTYVTLLCPAQAFPTPLFRPSRFHCSGNALFVLVVVSKKDLFLEPVGRVSPKFTTSDKSRAFDTKEDDNVTLLCPAQAYPAPAFRLKRIPFPYSGKNFNAIAISPVSLSQNPSVRRRRRFLWNLKAPRLRKSLGRRSFFCVRRKHIRPLCSKPTNKIAPRKDSTKHFEGWEVLFVSRREVAYLTCQIAAYPAPVFRWYKFIDGTTRKQPVVLNDRVKQVSGTLIIKEAKVEDSGKYLCVVNNSVGGESVETVLTVTAPLKATVEPATQTVDFGRPAVFTCRYEGNPIKTVTWLKDGKDMNHHDAILRIESVKKEDKGMYQCFIRNDQESAGASAELKLGGRFEPPLIRHSFGEQTLRSGPPLRLKCVASGNPTPDISWLLDGDKLSSGERLQIGQFVTADGNVESHLNISSVHTNDGGLYSCIASSKVGSASHAARVNVYGLPYVRPMKKRPVVAGDTLIAHCPVAGYPIESIVWERDNRVLPINRKQKVYPNGTLVIENVERMSDQATYTCVAKNSQSYTAKGTLELQVMVPPQILPFEFGDEPANAGELASVTCAVNKGDQPLDISWTLNGHALRRNNDLGVTITNINKKTSILNIDSVSAIHRGLYYCVAKNAAGTANHSAVLEVNVPPQITPFEFGEEILNEGETASVSCVMNKGDLPVTFQWLFNGEEIKPYNSLNIVLTTISKKTSILNIESVNYAHRGSYTCRLKNAAGETNHTTLLSVNVLPQIHPFTFGDEAANAGDMVGVQCMVTKGDTPVTIKWRLNGKDVKDIPGITVTMIGHKSSTLSIDSVSLVTPFDFGEEILNAGDTVSLTCTVGKGDLPLKIHWQLNNEVLNSGNGVLINRNGKRISILSIENVQHEHIGNYTCIAENVAGRSSHSALLNVNVAPQIMPFDFGTEPVNDQEMLVVTCTASKGDSPFIIQWYFDGKILRSGENGVVLANSKRTSQLTIESVSHRNQGNYTCLVKNQAGSVNHTAELYVNVPPQIKPFDFGEEPINAQEMVLVTCTVNKGDQPLTIDWYFNKNKVKSGSTGINLMNTKRSSQLSIDSVSHQNQGNYTCVVKNEAGSVNYTAQLFVNVAPIITPFEFDESVFYGEGVQVMCHVPKGDKPLTFNWSFNGGDVSSLSGLNIMNVGDMGSVLIIPAVTAAHSGNYSCTAANVVAKASHLATLNVKVPPHIVPFDAEEPVFAGESMQLNCHINKGDAPISITWSFHGKDLSSHQGITTMKIGQRTSLLTIASASASHSGEYACHASNHAGLAVHSTLVNVHAMPHIVPFEADESVFAGESVQLTCHVSKGDLPLDIKWHFHGLDNSSSHLGIMTTKMTSRTSFLSIAAAGAGHSGRYTCTATNSAGIANHSTVINVRVLPHIRPYELDEAVFAGETAHIDCYVSKGDLPLNITWSFQGKLVTDKMGIKTTKPSARVSILDIPSAMGSHSGNYTCTATNMAGSANHTAVLNVIVLPQIHPFTFGDDPANAGDTVGVQCMVTKGDAPISIMWSLNGNNVKDIPGITVTKIGHKSSSLSIDLVSSIHKGTYTCLASNQAGHANYSTELAVNVAPQVTPFDFAEDILNAGDTVSLICTVGKGDLPLSIHWLLNNESLNSGNSILINRNGKRISVLSIENVQHQHIGNYTCIAENEAGRSSHSALLNVNVAPQIMPFDFGTEPINDQEMAAVTCTASKGDSPFTIQWYFNGQIIEPGVNGIVLYNTKRTSQLSIESVSHRHQGNYTCLVKNQAGSVNHTAELYVNVPPQIKPFDFGEEPVNAQEMVLVTCAVNKGDQPLIIEWYFNGKKLKSGDTGISVLNTKRFSQLNMDSVSHQNQGNYTCVVKNEAGSVNYTSQLFVNVAPVIIPFEFDGSVFYGEAVQVMCHVPKGDKPLTFKWSFNGGDVSSLSGLNIMNVGDMGSALIIPAVTAAHSGNYTCTAANVVAKASHLATLNVKVLPYIVPFEADESIFAGEPVQLTCLVSKGDLPLDIKWHFHGNENASSHLGIMTTKMTSRTSFLSIAAAGAGHSGRYTCTATNSAGIANHSTVINVRVLPHIKPFELDEAVFAGETVHLDCYVSKGDIPLNISWSFKGAPVTQKMGIRTSKPSERVSTLDIRNALGSNSGNYTCSATNLAGTTNHTAVLNVIVRPQILPFDFGTEPVNDQEMIVVICTATKGDPPFDILWHFNGKIIKSGNNGVVLTNTKRTSQLTIESVSHHNQGNYTCLVKNQAGAVNHTAELFVNVPPQINSFEFSEEPVNAQEMVLVTCTVSKGDQPLNIEWYFNGNKVHSGALGINLSNTKRTSQLSIESVLCHVTKGDMPLSLKWLFRGRPVDNVKGVSVSKVGDKSSILAIPSVTEKHSGDYTCTAMNTIASTNHTATLNVQVPPHIVPFEAEEPVFAGESMQLTCHISKGDAPIAINWSFHGKDLSSHQGISTTKIGDRTSVLTISSAVASHSGEYSCHASNKAGLAVHSTTVNVHVLPYIVPFEADEFVFAGESVQLNCHVSKGDLPLDIKWHFHGLDNSSSHLGIMTTKMTSRTSFLSIAAAAASHSGNYTCVAANSAGATNYSTVLNVHVKPNILPFDVDQALFSGESVQMMCHISKGDTPLDVYWEFNGQRLSRELGTFSSVGERSSVLVLPSVVGAHSGNYTCIAKNRAGTASYTTILKVIVVPYINPFEVEESIFAGESIHLTCHVSKGDRPLQISWSFQGQEIPYHNNMGITTTKLGEKASVLSVPTAMGHHSGNYTCTASNRAGRAHHTVLVNIHVPPHIMPFEIEESVFYGESVQMTCHVSKGDRPLAITWTFEGQDLSTHAGIKTMKMAEQTSFLSIDSITGAHSGNYTCIARNRAGEDRFSTALRVNVVPHIKPFELDEAVFAGEPVHLDCHVSKGDLPLNIMWSFQGRPVNRRTDLKTMTLSARVSVLDIPSAMDTHSGNYTCTATNKAGSANHTAVLNVIVPPVVQPFSFGEVMNSGQVVTAPCSVIEGDHPLRLRWLFDDQPIKPKSGITVFNIGERSAILSINSVTHEHAGNYTCVAENEAGLHSHTSTLIINVPPNILPFTFGEKPANVGEYLQAACTINFGDLPLTITWMFNGQAISLRNNDYTITNSKRSSLLIVESVDAKHAGSYTCIGENRAGRSTYSADLIVYVPPLIVPFSFGEVPSNPGDTAVVNCVATKGDLPLEISWTFSSETIDSSLHSGITTTPLGPRASVLTINSVTANHQGNYTCIVQNAAGRAEYAATLIVNVPPRIVPFSFETPLYAGQASQVTCLVSEGDQPLDIKWYFEGRPLKEKADVAANKIAQRASLLLIDPASWSHSGSYMCLARNAAGSSNYSATLEVHVPPRWILEPTDKAFAQGSDAKVECKADGFPKPQVTWKRAEGDTPGDYKDLKPNNPNVKVEDGTLSINNIQKTNEGYYLCEAVNGIGSGLSAVILISVQAPPQFEIKMRNQTARRSEPAVLQCQAKGEKPIGIIWNMNNKRLEPKSDPRYTIREEILPGGVVSDLSIRRTERSDSALFTCVATNAFGSDDTSINMIIQEVPEAPYGLKVLDKSGRTVQLSWAAPYDGNSPIKKFLIEYKRAKGNWEKDIDRVLVPGDATEAGVFSLRPATAYHIRIVAENELGTSEPSETVTIITAEEAPTGMPQDVKVDAVDKHTLRVTWKPPPPQDWNGELQGYYVGYKLASSNKSFVFETVDISKESGKEHHLDILNLKTYTQYAIVVQVFNKMGSGPVSGEVRAYTAEGAPSAPPQDVLCTTLTAQTIRVSWVSPPLAAANGLIKGYKVIYGPSDTWYVSSPTGALHQGEWDWYYFADAARRSLRACALRARLEGAGGAGCAGVVDEVDTKAVLVLLLAFPGAQNNSEQ</sequence>
<dbReference type="Pfam" id="PF07679">
    <property type="entry name" value="I-set"/>
    <property type="match status" value="8"/>
</dbReference>
<evidence type="ECO:0000313" key="13">
    <source>
        <dbReference type="Proteomes" id="UP000053240"/>
    </source>
</evidence>
<comment type="subcellular location">
    <subcellularLocation>
        <location evidence="1">Membrane</location>
        <topology evidence="1">Single-pass membrane protein</topology>
    </subcellularLocation>
</comment>
<feature type="domain" description="Ig-like" evidence="10">
    <location>
        <begin position="1105"/>
        <end position="1195"/>
    </location>
</feature>
<dbReference type="FunFam" id="2.60.40.10:FF:000333">
    <property type="entry name" value="Down syndrome cell adhesion molecule"/>
    <property type="match status" value="8"/>
</dbReference>
<feature type="domain" description="Ig-like" evidence="10">
    <location>
        <begin position="2393"/>
        <end position="2483"/>
    </location>
</feature>
<feature type="domain" description="Ig-like" evidence="10">
    <location>
        <begin position="2965"/>
        <end position="3055"/>
    </location>
</feature>
<keyword evidence="6" id="KW-1133">Transmembrane helix</keyword>
<feature type="domain" description="Ig-like" evidence="10">
    <location>
        <begin position="1965"/>
        <end position="2056"/>
    </location>
</feature>
<dbReference type="EMBL" id="KQ460883">
    <property type="protein sequence ID" value="KPJ11138.1"/>
    <property type="molecule type" value="Genomic_DNA"/>
</dbReference>
<dbReference type="InterPro" id="IPR003598">
    <property type="entry name" value="Ig_sub2"/>
</dbReference>
<feature type="domain" description="Ig-like" evidence="10">
    <location>
        <begin position="2488"/>
        <end position="2579"/>
    </location>
</feature>
<dbReference type="FunFam" id="2.60.40.10:FF:000308">
    <property type="entry name" value="Down syndrome cell adhesion molecule, isoform D"/>
    <property type="match status" value="1"/>
</dbReference>
<dbReference type="InParanoid" id="A0A194R014"/>
<dbReference type="FunFam" id="2.60.40.10:FF:000017">
    <property type="entry name" value="Down syndrome cell adhesion molecule b"/>
    <property type="match status" value="20"/>
</dbReference>
<dbReference type="GO" id="GO:0007156">
    <property type="term" value="P:homophilic cell adhesion via plasma membrane adhesion molecules"/>
    <property type="evidence" value="ECO:0007669"/>
    <property type="project" value="TreeGrafter"/>
</dbReference>
<evidence type="ECO:0000313" key="12">
    <source>
        <dbReference type="EMBL" id="KPJ11138.1"/>
    </source>
</evidence>
<feature type="domain" description="Ig-like" evidence="10">
    <location>
        <begin position="464"/>
        <end position="548"/>
    </location>
</feature>
<dbReference type="FunFam" id="2.60.40.10:FF:000719">
    <property type="entry name" value="nephrin isoform X1"/>
    <property type="match status" value="1"/>
</dbReference>
<keyword evidence="8" id="KW-1015">Disulfide bond</keyword>
<evidence type="ECO:0000256" key="6">
    <source>
        <dbReference type="ARBA" id="ARBA00022989"/>
    </source>
</evidence>
<evidence type="ECO:0000256" key="8">
    <source>
        <dbReference type="ARBA" id="ARBA00023157"/>
    </source>
</evidence>
<feature type="domain" description="Ig-like" evidence="10">
    <location>
        <begin position="3447"/>
        <end position="3539"/>
    </location>
</feature>
<accession>A0A194R014</accession>
<feature type="domain" description="Ig-like" evidence="10">
    <location>
        <begin position="2584"/>
        <end position="2673"/>
    </location>
</feature>
<gene>
    <name evidence="12" type="ORF">RR48_14777</name>
</gene>
<feature type="domain" description="Ig-like" evidence="10">
    <location>
        <begin position="174"/>
        <end position="275"/>
    </location>
</feature>
<feature type="domain" description="Ig-like" evidence="10">
    <location>
        <begin position="2775"/>
        <end position="2867"/>
    </location>
</feature>
<evidence type="ECO:0000259" key="10">
    <source>
        <dbReference type="PROSITE" id="PS50835"/>
    </source>
</evidence>
<feature type="domain" description="Ig-like" evidence="10">
    <location>
        <begin position="3254"/>
        <end position="3344"/>
    </location>
</feature>
<dbReference type="PROSITE" id="PS50835">
    <property type="entry name" value="IG_LIKE"/>
    <property type="match status" value="35"/>
</dbReference>
<dbReference type="FunFam" id="2.60.40.10:FF:000498">
    <property type="entry name" value="Down syndrome cell adhesion molecule, isoform J"/>
    <property type="match status" value="1"/>
</dbReference>
<dbReference type="GO" id="GO:0005886">
    <property type="term" value="C:plasma membrane"/>
    <property type="evidence" value="ECO:0007669"/>
    <property type="project" value="TreeGrafter"/>
</dbReference>
<feature type="domain" description="Ig-like" evidence="10">
    <location>
        <begin position="2061"/>
        <end position="2151"/>
    </location>
</feature>
<keyword evidence="2" id="KW-0812">Transmembrane</keyword>
<feature type="domain" description="Ig-like" evidence="10">
    <location>
        <begin position="3349"/>
        <end position="3442"/>
    </location>
</feature>
<protein>
    <submittedName>
        <fullName evidence="12">Hemicentin-1</fullName>
    </submittedName>
</protein>
<dbReference type="InterPro" id="IPR007110">
    <property type="entry name" value="Ig-like_dom"/>
</dbReference>
<feature type="domain" description="Ig-like" evidence="10">
    <location>
        <begin position="1200"/>
        <end position="1290"/>
    </location>
</feature>
<dbReference type="CDD" id="cd00063">
    <property type="entry name" value="FN3"/>
    <property type="match status" value="2"/>
</dbReference>
<name>A0A194R014_PAPMA</name>
<evidence type="ECO:0000256" key="3">
    <source>
        <dbReference type="ARBA" id="ARBA00022729"/>
    </source>
</evidence>
<dbReference type="Proteomes" id="UP000053240">
    <property type="component" value="Unassembled WGS sequence"/>
</dbReference>
<dbReference type="CDD" id="cd20958">
    <property type="entry name" value="IgI_5_Dscam"/>
    <property type="match status" value="1"/>
</dbReference>
<feature type="domain" description="Ig-like" evidence="10">
    <location>
        <begin position="279"/>
        <end position="358"/>
    </location>
</feature>
<dbReference type="InterPro" id="IPR036116">
    <property type="entry name" value="FN3_sf"/>
</dbReference>
<dbReference type="GO" id="GO:0098632">
    <property type="term" value="F:cell-cell adhesion mediator activity"/>
    <property type="evidence" value="ECO:0007669"/>
    <property type="project" value="TreeGrafter"/>
</dbReference>
<dbReference type="InterPro" id="IPR003599">
    <property type="entry name" value="Ig_sub"/>
</dbReference>
<feature type="domain" description="Fibronectin type-III" evidence="11">
    <location>
        <begin position="3548"/>
        <end position="3643"/>
    </location>
</feature>
<feature type="domain" description="Ig-like" evidence="10">
    <location>
        <begin position="751"/>
        <end position="792"/>
    </location>
</feature>
<dbReference type="InterPro" id="IPR036179">
    <property type="entry name" value="Ig-like_dom_sf"/>
</dbReference>
<organism evidence="12 13">
    <name type="scientific">Papilio machaon</name>
    <name type="common">Old World swallowtail butterfly</name>
    <dbReference type="NCBI Taxonomy" id="76193"/>
    <lineage>
        <taxon>Eukaryota</taxon>
        <taxon>Metazoa</taxon>
        <taxon>Ecdysozoa</taxon>
        <taxon>Arthropoda</taxon>
        <taxon>Hexapoda</taxon>
        <taxon>Insecta</taxon>
        <taxon>Pterygota</taxon>
        <taxon>Neoptera</taxon>
        <taxon>Endopterygota</taxon>
        <taxon>Lepidoptera</taxon>
        <taxon>Glossata</taxon>
        <taxon>Ditrysia</taxon>
        <taxon>Papilionoidea</taxon>
        <taxon>Papilionidae</taxon>
        <taxon>Papilioninae</taxon>
        <taxon>Papilio</taxon>
    </lineage>
</organism>
<dbReference type="FunFam" id="2.60.40.10:FF:000302">
    <property type="entry name" value="Down syndrome cell adhesion molecule, isoform D"/>
    <property type="match status" value="1"/>
</dbReference>
<dbReference type="GO" id="GO:0007411">
    <property type="term" value="P:axon guidance"/>
    <property type="evidence" value="ECO:0007669"/>
    <property type="project" value="TreeGrafter"/>
</dbReference>
<feature type="domain" description="Ig-like" evidence="10">
    <location>
        <begin position="797"/>
        <end position="908"/>
    </location>
</feature>
<feature type="domain" description="Ig-like" evidence="10">
    <location>
        <begin position="555"/>
        <end position="648"/>
    </location>
</feature>
<feature type="domain" description="Ig-like" evidence="10">
    <location>
        <begin position="3060"/>
        <end position="3151"/>
    </location>
</feature>
<dbReference type="SMART" id="SM00408">
    <property type="entry name" value="IGc2"/>
    <property type="match status" value="34"/>
</dbReference>
<feature type="domain" description="Ig-like" evidence="10">
    <location>
        <begin position="1295"/>
        <end position="1386"/>
    </location>
</feature>
<evidence type="ECO:0000256" key="9">
    <source>
        <dbReference type="ARBA" id="ARBA00023319"/>
    </source>
</evidence>
<evidence type="ECO:0000259" key="11">
    <source>
        <dbReference type="PROSITE" id="PS50853"/>
    </source>
</evidence>
<evidence type="ECO:0000256" key="7">
    <source>
        <dbReference type="ARBA" id="ARBA00023136"/>
    </source>
</evidence>
<keyword evidence="3" id="KW-0732">Signal</keyword>
<feature type="domain" description="Fibronectin type-III" evidence="11">
    <location>
        <begin position="3753"/>
        <end position="3852"/>
    </location>
</feature>
<evidence type="ECO:0000256" key="5">
    <source>
        <dbReference type="ARBA" id="ARBA00022889"/>
    </source>
</evidence>
<dbReference type="FunFam" id="2.60.40.10:FF:000324">
    <property type="entry name" value="Down syndrome cell adhesion molecule, isoform D"/>
    <property type="match status" value="1"/>
</dbReference>
<feature type="domain" description="Ig-like" evidence="10">
    <location>
        <begin position="913"/>
        <end position="1004"/>
    </location>
</feature>
<feature type="domain" description="Ig-like" evidence="10">
    <location>
        <begin position="2156"/>
        <end position="2247"/>
    </location>
</feature>
<feature type="domain" description="Ig-like" evidence="10">
    <location>
        <begin position="365"/>
        <end position="459"/>
    </location>
</feature>
<dbReference type="InterPro" id="IPR013783">
    <property type="entry name" value="Ig-like_fold"/>
</dbReference>
<feature type="domain" description="Ig-like" evidence="10">
    <location>
        <begin position="1678"/>
        <end position="1769"/>
    </location>
</feature>
<keyword evidence="7" id="KW-0472">Membrane</keyword>
<feature type="domain" description="Ig-like" evidence="10">
    <location>
        <begin position="1486"/>
        <end position="1579"/>
    </location>
</feature>
<dbReference type="PANTHER" id="PTHR10075:SF53">
    <property type="entry name" value="DOWN SYNDROME CELL ADHESION MOLECULE 1, ISOFORM BQ"/>
    <property type="match status" value="1"/>
</dbReference>
<dbReference type="GO" id="GO:0030424">
    <property type="term" value="C:axon"/>
    <property type="evidence" value="ECO:0007669"/>
    <property type="project" value="TreeGrafter"/>
</dbReference>
<dbReference type="GO" id="GO:0070593">
    <property type="term" value="P:dendrite self-avoidance"/>
    <property type="evidence" value="ECO:0007669"/>
    <property type="project" value="TreeGrafter"/>
</dbReference>
<keyword evidence="13" id="KW-1185">Reference proteome</keyword>
<feature type="domain" description="Ig-like" evidence="10">
    <location>
        <begin position="653"/>
        <end position="746"/>
    </location>
</feature>
<dbReference type="Gene3D" id="2.60.40.10">
    <property type="entry name" value="Immunoglobulins"/>
    <property type="match status" value="39"/>
</dbReference>
<dbReference type="InterPro" id="IPR003961">
    <property type="entry name" value="FN3_dom"/>
</dbReference>
<dbReference type="FunFam" id="2.60.40.10:FF:000311">
    <property type="entry name" value="Down syndrome cell adhesion molecule, isoform D"/>
    <property type="match status" value="1"/>
</dbReference>
<dbReference type="SUPFAM" id="SSF49265">
    <property type="entry name" value="Fibronectin type III"/>
    <property type="match status" value="2"/>
</dbReference>
<evidence type="ECO:0000256" key="2">
    <source>
        <dbReference type="ARBA" id="ARBA00022692"/>
    </source>
</evidence>
<keyword evidence="9" id="KW-0393">Immunoglobulin domain</keyword>
<feature type="domain" description="Ig-like" evidence="10">
    <location>
        <begin position="1774"/>
        <end position="1867"/>
    </location>
</feature>
<reference evidence="12 13" key="1">
    <citation type="journal article" date="2015" name="Nat. Commun.">
        <title>Outbred genome sequencing and CRISPR/Cas9 gene editing in butterflies.</title>
        <authorList>
            <person name="Li X."/>
            <person name="Fan D."/>
            <person name="Zhang W."/>
            <person name="Liu G."/>
            <person name="Zhang L."/>
            <person name="Zhao L."/>
            <person name="Fang X."/>
            <person name="Chen L."/>
            <person name="Dong Y."/>
            <person name="Chen Y."/>
            <person name="Ding Y."/>
            <person name="Zhao R."/>
            <person name="Feng M."/>
            <person name="Zhu Y."/>
            <person name="Feng Y."/>
            <person name="Jiang X."/>
            <person name="Zhu D."/>
            <person name="Xiang H."/>
            <person name="Feng X."/>
            <person name="Li S."/>
            <person name="Wang J."/>
            <person name="Zhang G."/>
            <person name="Kronforst M.R."/>
            <person name="Wang W."/>
        </authorList>
    </citation>
    <scope>NUCLEOTIDE SEQUENCE [LARGE SCALE GENOMIC DNA]</scope>
    <source>
        <strain evidence="12">Ya'a_city_454_Pm</strain>
        <tissue evidence="12">Whole body</tissue>
    </source>
</reference>
<dbReference type="SMART" id="SM00060">
    <property type="entry name" value="FN3"/>
    <property type="match status" value="3"/>
</dbReference>
<keyword evidence="5" id="KW-0130">Cell adhesion</keyword>
<dbReference type="PROSITE" id="PS50853">
    <property type="entry name" value="FN3"/>
    <property type="match status" value="3"/>
</dbReference>
<feature type="domain" description="Ig-like" evidence="10">
    <location>
        <begin position="1009"/>
        <end position="1100"/>
    </location>
</feature>
<feature type="domain" description="Ig-like" evidence="10">
    <location>
        <begin position="1870"/>
        <end position="1960"/>
    </location>
</feature>
<dbReference type="CDD" id="cd20956">
    <property type="entry name" value="IgI_4_Dscam"/>
    <property type="match status" value="1"/>
</dbReference>
<dbReference type="PANTHER" id="PTHR10075">
    <property type="entry name" value="BASIGIN RELATED"/>
    <property type="match status" value="1"/>
</dbReference>
<proteinExistence type="predicted"/>
<feature type="domain" description="Ig-like" evidence="10">
    <location>
        <begin position="2678"/>
        <end position="2770"/>
    </location>
</feature>
<dbReference type="Pfam" id="PF00041">
    <property type="entry name" value="fn3"/>
    <property type="match status" value="2"/>
</dbReference>
<feature type="domain" description="Ig-like" evidence="10">
    <location>
        <begin position="3156"/>
        <end position="3249"/>
    </location>
</feature>
<feature type="domain" description="Ig-like" evidence="10">
    <location>
        <begin position="1391"/>
        <end position="1481"/>
    </location>
</feature>
<feature type="domain" description="Ig-like" evidence="10">
    <location>
        <begin position="2870"/>
        <end position="2960"/>
    </location>
</feature>
<evidence type="ECO:0000256" key="4">
    <source>
        <dbReference type="ARBA" id="ARBA00022737"/>
    </source>
</evidence>
<dbReference type="InterPro" id="IPR013098">
    <property type="entry name" value="Ig_I-set"/>
</dbReference>
<dbReference type="SMART" id="SM00409">
    <property type="entry name" value="IG"/>
    <property type="match status" value="34"/>
</dbReference>